<dbReference type="RefSeq" id="WP_121243122.1">
    <property type="nucleotide sequence ID" value="NZ_BHVV01000008.1"/>
</dbReference>
<dbReference type="InterPro" id="IPR002321">
    <property type="entry name" value="Cyt_c_II"/>
</dbReference>
<sequence>MKRLLAALFRAAVVPALTLVPAFGPMAFAADADGRQFVEMSPEARAEMRAEMLDFQTALHSIIAALGERKFNDAADTAEKMIGVSAMGRHRMSPPNARPGMFMTNEMHAIARGMHVAGSDFAKVAKANKDGKGDPTKALVALQAVTGACVACHRSYRTQ</sequence>
<dbReference type="OrthoDB" id="1150802at2"/>
<feature type="signal peptide" evidence="1">
    <location>
        <begin position="1"/>
        <end position="29"/>
    </location>
</feature>
<dbReference type="SUPFAM" id="SSF47175">
    <property type="entry name" value="Cytochromes"/>
    <property type="match status" value="1"/>
</dbReference>
<keyword evidence="1" id="KW-0732">Signal</keyword>
<dbReference type="GO" id="GO:0009055">
    <property type="term" value="F:electron transfer activity"/>
    <property type="evidence" value="ECO:0007669"/>
    <property type="project" value="InterPro"/>
</dbReference>
<dbReference type="InterPro" id="IPR010980">
    <property type="entry name" value="Cyt_c/b562"/>
</dbReference>
<keyword evidence="3" id="KW-1185">Reference proteome</keyword>
<feature type="chain" id="PRO_5019814876" evidence="1">
    <location>
        <begin position="30"/>
        <end position="159"/>
    </location>
</feature>
<reference evidence="2 3" key="1">
    <citation type="submission" date="2018-10" db="EMBL/GenBank/DDBJ databases">
        <title>Genomic Encyclopedia of Type Strains, Phase IV (KMG-IV): sequencing the most valuable type-strain genomes for metagenomic binning, comparative biology and taxonomic classification.</title>
        <authorList>
            <person name="Goeker M."/>
        </authorList>
    </citation>
    <scope>NUCLEOTIDE SEQUENCE [LARGE SCALE GENOMIC DNA]</scope>
    <source>
        <strain evidence="2 3">DSM 26916</strain>
    </source>
</reference>
<dbReference type="Proteomes" id="UP000268908">
    <property type="component" value="Unassembled WGS sequence"/>
</dbReference>
<dbReference type="AlphaFoldDB" id="A0A497X9R4"/>
<dbReference type="GO" id="GO:0022900">
    <property type="term" value="P:electron transport chain"/>
    <property type="evidence" value="ECO:0007669"/>
    <property type="project" value="InterPro"/>
</dbReference>
<evidence type="ECO:0000256" key="1">
    <source>
        <dbReference type="SAM" id="SignalP"/>
    </source>
</evidence>
<dbReference type="EMBL" id="RCCI01000007">
    <property type="protein sequence ID" value="RLJ62818.1"/>
    <property type="molecule type" value="Genomic_DNA"/>
</dbReference>
<dbReference type="Gene3D" id="1.20.120.10">
    <property type="entry name" value="Cytochrome c/b562"/>
    <property type="match status" value="1"/>
</dbReference>
<accession>A0A497X9R4</accession>
<dbReference type="GO" id="GO:0005506">
    <property type="term" value="F:iron ion binding"/>
    <property type="evidence" value="ECO:0007669"/>
    <property type="project" value="InterPro"/>
</dbReference>
<dbReference type="GO" id="GO:0020037">
    <property type="term" value="F:heme binding"/>
    <property type="evidence" value="ECO:0007669"/>
    <property type="project" value="InterPro"/>
</dbReference>
<organism evidence="2 3">
    <name type="scientific">Sulfurisoma sediminicola</name>
    <dbReference type="NCBI Taxonomy" id="1381557"/>
    <lineage>
        <taxon>Bacteria</taxon>
        <taxon>Pseudomonadati</taxon>
        <taxon>Pseudomonadota</taxon>
        <taxon>Betaproteobacteria</taxon>
        <taxon>Nitrosomonadales</taxon>
        <taxon>Sterolibacteriaceae</taxon>
        <taxon>Sulfurisoma</taxon>
    </lineage>
</organism>
<gene>
    <name evidence="2" type="ORF">DFR35_2636</name>
</gene>
<evidence type="ECO:0000313" key="3">
    <source>
        <dbReference type="Proteomes" id="UP000268908"/>
    </source>
</evidence>
<proteinExistence type="predicted"/>
<comment type="caution">
    <text evidence="2">The sequence shown here is derived from an EMBL/GenBank/DDBJ whole genome shotgun (WGS) entry which is preliminary data.</text>
</comment>
<protein>
    <submittedName>
        <fullName evidence="2">Cytochrome c</fullName>
    </submittedName>
</protein>
<evidence type="ECO:0000313" key="2">
    <source>
        <dbReference type="EMBL" id="RLJ62818.1"/>
    </source>
</evidence>
<name>A0A497X9R4_9PROT</name>
<dbReference type="PROSITE" id="PS51009">
    <property type="entry name" value="CYTCII"/>
    <property type="match status" value="1"/>
</dbReference>